<comment type="cofactor">
    <cofactor evidence="2">
        <name>Zn(2+)</name>
        <dbReference type="ChEBI" id="CHEBI:29105"/>
    </cofactor>
</comment>
<keyword evidence="9 12" id="KW-0863">Zinc-finger</keyword>
<reference evidence="15 16" key="1">
    <citation type="submission" date="2024-06" db="EMBL/GenBank/DDBJ databases">
        <title>A chromosome level genome sequence of Diviner's sage (Salvia divinorum).</title>
        <authorList>
            <person name="Ford S.A."/>
            <person name="Ro D.-K."/>
            <person name="Ness R.W."/>
            <person name="Phillips M.A."/>
        </authorList>
    </citation>
    <scope>NUCLEOTIDE SEQUENCE [LARGE SCALE GENOMIC DNA]</scope>
    <source>
        <strain evidence="15">SAF-2024a</strain>
        <tissue evidence="15">Leaf</tissue>
    </source>
</reference>
<dbReference type="SMART" id="SM00647">
    <property type="entry name" value="IBR"/>
    <property type="match status" value="2"/>
</dbReference>
<dbReference type="EMBL" id="JBEAFC010000014">
    <property type="protein sequence ID" value="KAL1532934.1"/>
    <property type="molecule type" value="Genomic_DNA"/>
</dbReference>
<dbReference type="CDD" id="cd22584">
    <property type="entry name" value="Rcat_RBR_unk"/>
    <property type="match status" value="1"/>
</dbReference>
<dbReference type="InterPro" id="IPR001841">
    <property type="entry name" value="Znf_RING"/>
</dbReference>
<evidence type="ECO:0000256" key="2">
    <source>
        <dbReference type="ARBA" id="ARBA00001947"/>
    </source>
</evidence>
<evidence type="ECO:0000256" key="9">
    <source>
        <dbReference type="ARBA" id="ARBA00022771"/>
    </source>
</evidence>
<dbReference type="InterPro" id="IPR013083">
    <property type="entry name" value="Znf_RING/FYVE/PHD"/>
</dbReference>
<protein>
    <recommendedName>
        <fullName evidence="5">RBR-type E3 ubiquitin transferase</fullName>
        <ecNumber evidence="5">2.3.2.31</ecNumber>
    </recommendedName>
</protein>
<dbReference type="InterPro" id="IPR031127">
    <property type="entry name" value="E3_UB_ligase_RBR"/>
</dbReference>
<evidence type="ECO:0000256" key="7">
    <source>
        <dbReference type="ARBA" id="ARBA00022723"/>
    </source>
</evidence>
<feature type="domain" description="RING-type" evidence="14">
    <location>
        <begin position="88"/>
        <end position="296"/>
    </location>
</feature>
<dbReference type="SUPFAM" id="SSF57850">
    <property type="entry name" value="RING/U-box"/>
    <property type="match status" value="3"/>
</dbReference>
<sequence length="296" mass="33449">MATEILQIGDVDDDEISILYTTPPSFKSGATKSDAISVETYRPTSKITIDLDDVVEVPASSFTKRKSRFYIGESSNSKRRDDDIILRLSFACEICACEKPISDSFRVLGCDHCYCTQCVSNYVAVRLQESITAIGCPVPGCAGFLEPQHCRTILPREVFDRWGDALCEALILGAERFYCPYKECSALLIADGSEKVVQSECPECRRLFCAPCEAAWHEGIECEEFQRLKKDERSNEDLKLMKLAKDKKWIRCPSCRIYVSKSEGCLYMRCRCGVSFCYNCGATMDVHLHYCNKCKH</sequence>
<evidence type="ECO:0000259" key="14">
    <source>
        <dbReference type="PROSITE" id="PS51873"/>
    </source>
</evidence>
<proteinExistence type="inferred from homology"/>
<keyword evidence="15" id="KW-0012">Acyltransferase</keyword>
<dbReference type="AlphaFoldDB" id="A0ABD1FM63"/>
<dbReference type="InterPro" id="IPR002867">
    <property type="entry name" value="IBR_dom"/>
</dbReference>
<keyword evidence="6 15" id="KW-0808">Transferase</keyword>
<evidence type="ECO:0000256" key="8">
    <source>
        <dbReference type="ARBA" id="ARBA00022737"/>
    </source>
</evidence>
<dbReference type="Gene3D" id="2.20.25.20">
    <property type="match status" value="1"/>
</dbReference>
<evidence type="ECO:0000256" key="3">
    <source>
        <dbReference type="ARBA" id="ARBA00003976"/>
    </source>
</evidence>
<evidence type="ECO:0000259" key="13">
    <source>
        <dbReference type="PROSITE" id="PS50089"/>
    </source>
</evidence>
<comment type="catalytic activity">
    <reaction evidence="1">
        <text>[E2 ubiquitin-conjugating enzyme]-S-ubiquitinyl-L-cysteine + [acceptor protein]-L-lysine = [E2 ubiquitin-conjugating enzyme]-L-cysteine + [acceptor protein]-N(6)-ubiquitinyl-L-lysine.</text>
        <dbReference type="EC" id="2.3.2.31"/>
    </reaction>
</comment>
<keyword evidence="8" id="KW-0677">Repeat</keyword>
<keyword evidence="7" id="KW-0479">Metal-binding</keyword>
<gene>
    <name evidence="15" type="ORF">AAHA92_32886</name>
</gene>
<dbReference type="CDD" id="cd22582">
    <property type="entry name" value="BRcat_RBR_unk"/>
    <property type="match status" value="1"/>
</dbReference>
<evidence type="ECO:0000256" key="11">
    <source>
        <dbReference type="ARBA" id="ARBA00022833"/>
    </source>
</evidence>
<comment type="similarity">
    <text evidence="4">Belongs to the RBR family. Ariadne subfamily.</text>
</comment>
<keyword evidence="16" id="KW-1185">Reference proteome</keyword>
<evidence type="ECO:0000256" key="1">
    <source>
        <dbReference type="ARBA" id="ARBA00001798"/>
    </source>
</evidence>
<evidence type="ECO:0000256" key="10">
    <source>
        <dbReference type="ARBA" id="ARBA00022786"/>
    </source>
</evidence>
<comment type="function">
    <text evidence="3">Might act as an E3 ubiquitin-protein ligase, or as part of E3 complex, which accepts ubiquitin from specific E2 ubiquitin-conjugating enzymes and then transfers it to substrates.</text>
</comment>
<dbReference type="InterPro" id="IPR044066">
    <property type="entry name" value="TRIAD_supradom"/>
</dbReference>
<dbReference type="EC" id="2.3.2.31" evidence="5"/>
<dbReference type="GO" id="GO:0061630">
    <property type="term" value="F:ubiquitin protein ligase activity"/>
    <property type="evidence" value="ECO:0007669"/>
    <property type="project" value="UniProtKB-EC"/>
</dbReference>
<dbReference type="FunFam" id="3.30.40.10:FF:000230">
    <property type="entry name" value="RBR-type E3 ubiquitin transferase"/>
    <property type="match status" value="1"/>
</dbReference>
<dbReference type="Proteomes" id="UP001567538">
    <property type="component" value="Unassembled WGS sequence"/>
</dbReference>
<dbReference type="Pfam" id="PF01485">
    <property type="entry name" value="IBR"/>
    <property type="match status" value="2"/>
</dbReference>
<keyword evidence="11" id="KW-0862">Zinc</keyword>
<feature type="domain" description="RING-type" evidence="13">
    <location>
        <begin position="92"/>
        <end position="138"/>
    </location>
</feature>
<evidence type="ECO:0000256" key="5">
    <source>
        <dbReference type="ARBA" id="ARBA00012251"/>
    </source>
</evidence>
<dbReference type="FunFam" id="1.20.120.1750:FF:000018">
    <property type="entry name" value="RBR-type E3 ubiquitin transferase"/>
    <property type="match status" value="1"/>
</dbReference>
<dbReference type="InterPro" id="IPR017907">
    <property type="entry name" value="Znf_RING_CS"/>
</dbReference>
<dbReference type="PROSITE" id="PS50089">
    <property type="entry name" value="ZF_RING_2"/>
    <property type="match status" value="1"/>
</dbReference>
<evidence type="ECO:0000256" key="12">
    <source>
        <dbReference type="PROSITE-ProRule" id="PRU00175"/>
    </source>
</evidence>
<evidence type="ECO:0000313" key="16">
    <source>
        <dbReference type="Proteomes" id="UP001567538"/>
    </source>
</evidence>
<keyword evidence="10" id="KW-0833">Ubl conjugation pathway</keyword>
<dbReference type="PROSITE" id="PS51873">
    <property type="entry name" value="TRIAD"/>
    <property type="match status" value="1"/>
</dbReference>
<dbReference type="PROSITE" id="PS00518">
    <property type="entry name" value="ZF_RING_1"/>
    <property type="match status" value="1"/>
</dbReference>
<evidence type="ECO:0000313" key="15">
    <source>
        <dbReference type="EMBL" id="KAL1532934.1"/>
    </source>
</evidence>
<dbReference type="Gene3D" id="1.20.120.1750">
    <property type="match status" value="1"/>
</dbReference>
<dbReference type="Gene3D" id="3.30.40.10">
    <property type="entry name" value="Zinc/RING finger domain, C3HC4 (zinc finger)"/>
    <property type="match status" value="1"/>
</dbReference>
<evidence type="ECO:0000256" key="4">
    <source>
        <dbReference type="ARBA" id="ARBA00005884"/>
    </source>
</evidence>
<organism evidence="15 16">
    <name type="scientific">Salvia divinorum</name>
    <name type="common">Maria pastora</name>
    <name type="synonym">Diviner's sage</name>
    <dbReference type="NCBI Taxonomy" id="28513"/>
    <lineage>
        <taxon>Eukaryota</taxon>
        <taxon>Viridiplantae</taxon>
        <taxon>Streptophyta</taxon>
        <taxon>Embryophyta</taxon>
        <taxon>Tracheophyta</taxon>
        <taxon>Spermatophyta</taxon>
        <taxon>Magnoliopsida</taxon>
        <taxon>eudicotyledons</taxon>
        <taxon>Gunneridae</taxon>
        <taxon>Pentapetalae</taxon>
        <taxon>asterids</taxon>
        <taxon>lamiids</taxon>
        <taxon>Lamiales</taxon>
        <taxon>Lamiaceae</taxon>
        <taxon>Nepetoideae</taxon>
        <taxon>Mentheae</taxon>
        <taxon>Salviinae</taxon>
        <taxon>Salvia</taxon>
        <taxon>Salvia subgen. Calosphace</taxon>
    </lineage>
</organism>
<evidence type="ECO:0000256" key="6">
    <source>
        <dbReference type="ARBA" id="ARBA00022679"/>
    </source>
</evidence>
<comment type="caution">
    <text evidence="15">The sequence shown here is derived from an EMBL/GenBank/DDBJ whole genome shotgun (WGS) entry which is preliminary data.</text>
</comment>
<accession>A0ABD1FM63</accession>
<dbReference type="GO" id="GO:0008270">
    <property type="term" value="F:zinc ion binding"/>
    <property type="evidence" value="ECO:0007669"/>
    <property type="project" value="UniProtKB-KW"/>
</dbReference>
<dbReference type="PANTHER" id="PTHR11685">
    <property type="entry name" value="RBR FAMILY RING FINGER AND IBR DOMAIN-CONTAINING"/>
    <property type="match status" value="1"/>
</dbReference>
<name>A0ABD1FM63_SALDI</name>